<feature type="region of interest" description="Disordered" evidence="1">
    <location>
        <begin position="1"/>
        <end position="22"/>
    </location>
</feature>
<dbReference type="Proteomes" id="UP000188318">
    <property type="component" value="Unassembled WGS sequence"/>
</dbReference>
<evidence type="ECO:0000256" key="1">
    <source>
        <dbReference type="SAM" id="MobiDB-lite"/>
    </source>
</evidence>
<feature type="domain" description="Cupin type-2" evidence="2">
    <location>
        <begin position="89"/>
        <end position="153"/>
    </location>
</feature>
<feature type="compositionally biased region" description="Polar residues" evidence="1">
    <location>
        <begin position="1"/>
        <end position="11"/>
    </location>
</feature>
<dbReference type="VEuPathDB" id="FungiDB:ASPCADRAFT_45960"/>
<evidence type="ECO:0000313" key="4">
    <source>
        <dbReference type="Proteomes" id="UP000188318"/>
    </source>
</evidence>
<dbReference type="InterPro" id="IPR011051">
    <property type="entry name" value="RmlC_Cupin_sf"/>
</dbReference>
<dbReference type="Pfam" id="PF07883">
    <property type="entry name" value="Cupin_2"/>
    <property type="match status" value="1"/>
</dbReference>
<dbReference type="InterPro" id="IPR047142">
    <property type="entry name" value="OryJ/VirC-like"/>
</dbReference>
<reference evidence="4" key="1">
    <citation type="journal article" date="2017" name="Genome Biol.">
        <title>Comparative genomics reveals high biological diversity and specific adaptations in the industrially and medically important fungal genus Aspergillus.</title>
        <authorList>
            <person name="de Vries R.P."/>
            <person name="Riley R."/>
            <person name="Wiebenga A."/>
            <person name="Aguilar-Osorio G."/>
            <person name="Amillis S."/>
            <person name="Uchima C.A."/>
            <person name="Anderluh G."/>
            <person name="Asadollahi M."/>
            <person name="Askin M."/>
            <person name="Barry K."/>
            <person name="Battaglia E."/>
            <person name="Bayram O."/>
            <person name="Benocci T."/>
            <person name="Braus-Stromeyer S.A."/>
            <person name="Caldana C."/>
            <person name="Canovas D."/>
            <person name="Cerqueira G.C."/>
            <person name="Chen F."/>
            <person name="Chen W."/>
            <person name="Choi C."/>
            <person name="Clum A."/>
            <person name="Dos Santos R.A."/>
            <person name="Damasio A.R."/>
            <person name="Diallinas G."/>
            <person name="Emri T."/>
            <person name="Fekete E."/>
            <person name="Flipphi M."/>
            <person name="Freyberg S."/>
            <person name="Gallo A."/>
            <person name="Gournas C."/>
            <person name="Habgood R."/>
            <person name="Hainaut M."/>
            <person name="Harispe M.L."/>
            <person name="Henrissat B."/>
            <person name="Hilden K.S."/>
            <person name="Hope R."/>
            <person name="Hossain A."/>
            <person name="Karabika E."/>
            <person name="Karaffa L."/>
            <person name="Karanyi Z."/>
            <person name="Krasevec N."/>
            <person name="Kuo A."/>
            <person name="Kusch H."/>
            <person name="LaButti K."/>
            <person name="Lagendijk E.L."/>
            <person name="Lapidus A."/>
            <person name="Levasseur A."/>
            <person name="Lindquist E."/>
            <person name="Lipzen A."/>
            <person name="Logrieco A.F."/>
            <person name="MacCabe A."/>
            <person name="Maekelae M.R."/>
            <person name="Malavazi I."/>
            <person name="Melin P."/>
            <person name="Meyer V."/>
            <person name="Mielnichuk N."/>
            <person name="Miskei M."/>
            <person name="Molnar A.P."/>
            <person name="Mule G."/>
            <person name="Ngan C.Y."/>
            <person name="Orejas M."/>
            <person name="Orosz E."/>
            <person name="Ouedraogo J.P."/>
            <person name="Overkamp K.M."/>
            <person name="Park H.-S."/>
            <person name="Perrone G."/>
            <person name="Piumi F."/>
            <person name="Punt P.J."/>
            <person name="Ram A.F."/>
            <person name="Ramon A."/>
            <person name="Rauscher S."/>
            <person name="Record E."/>
            <person name="Riano-Pachon D.M."/>
            <person name="Robert V."/>
            <person name="Roehrig J."/>
            <person name="Ruller R."/>
            <person name="Salamov A."/>
            <person name="Salih N.S."/>
            <person name="Samson R.A."/>
            <person name="Sandor E."/>
            <person name="Sanguinetti M."/>
            <person name="Schuetze T."/>
            <person name="Sepcic K."/>
            <person name="Shelest E."/>
            <person name="Sherlock G."/>
            <person name="Sophianopoulou V."/>
            <person name="Squina F.M."/>
            <person name="Sun H."/>
            <person name="Susca A."/>
            <person name="Todd R.B."/>
            <person name="Tsang A."/>
            <person name="Unkles S.E."/>
            <person name="van de Wiele N."/>
            <person name="van Rossen-Uffink D."/>
            <person name="Oliveira J.V."/>
            <person name="Vesth T.C."/>
            <person name="Visser J."/>
            <person name="Yu J.-H."/>
            <person name="Zhou M."/>
            <person name="Andersen M.R."/>
            <person name="Archer D.B."/>
            <person name="Baker S.E."/>
            <person name="Benoit I."/>
            <person name="Brakhage A.A."/>
            <person name="Braus G.H."/>
            <person name="Fischer R."/>
            <person name="Frisvad J.C."/>
            <person name="Goldman G.H."/>
            <person name="Houbraken J."/>
            <person name="Oakley B."/>
            <person name="Pocsi I."/>
            <person name="Scazzocchio C."/>
            <person name="Seiboth B."/>
            <person name="vanKuyk P.A."/>
            <person name="Wortman J."/>
            <person name="Dyer P.S."/>
            <person name="Grigoriev I.V."/>
        </authorList>
    </citation>
    <scope>NUCLEOTIDE SEQUENCE [LARGE SCALE GENOMIC DNA]</scope>
    <source>
        <strain evidence="4">ITEM 5010</strain>
    </source>
</reference>
<dbReference type="InterPro" id="IPR014710">
    <property type="entry name" value="RmlC-like_jellyroll"/>
</dbReference>
<dbReference type="AlphaFoldDB" id="A0A1R3RT45"/>
<dbReference type="PANTHER" id="PTHR36156">
    <property type="entry name" value="SLR2101 PROTEIN"/>
    <property type="match status" value="1"/>
</dbReference>
<dbReference type="InterPro" id="IPR013096">
    <property type="entry name" value="Cupin_2"/>
</dbReference>
<sequence>MAEQHPPNTLRQTHRFITDHSPNGRAVFNQDIPAIIPARAIPTGDALYLGYATNQFPTDLSNDIRTYQHFMTHPPGFTIPGGTVLCQIDLAPGSISPLHRTLSLDYAVVIEGTVELKLDSEEVRTLQRGDIAIQRGTKHLWRNTSQTEWARVLFMLQESKPVEVAGEELKEDLGF</sequence>
<dbReference type="OrthoDB" id="5840532at2759"/>
<name>A0A1R3RT45_ASPC5</name>
<dbReference type="EMBL" id="KV907497">
    <property type="protein sequence ID" value="OOF97630.1"/>
    <property type="molecule type" value="Genomic_DNA"/>
</dbReference>
<protein>
    <recommendedName>
        <fullName evidence="2">Cupin type-2 domain-containing protein</fullName>
    </recommendedName>
</protein>
<organism evidence="3 4">
    <name type="scientific">Aspergillus carbonarius (strain ITEM 5010)</name>
    <dbReference type="NCBI Taxonomy" id="602072"/>
    <lineage>
        <taxon>Eukaryota</taxon>
        <taxon>Fungi</taxon>
        <taxon>Dikarya</taxon>
        <taxon>Ascomycota</taxon>
        <taxon>Pezizomycotina</taxon>
        <taxon>Eurotiomycetes</taxon>
        <taxon>Eurotiomycetidae</taxon>
        <taxon>Eurotiales</taxon>
        <taxon>Aspergillaceae</taxon>
        <taxon>Aspergillus</taxon>
        <taxon>Aspergillus subgen. Circumdati</taxon>
    </lineage>
</organism>
<dbReference type="PANTHER" id="PTHR36156:SF2">
    <property type="entry name" value="CUPIN TYPE-2 DOMAIN-CONTAINING PROTEIN"/>
    <property type="match status" value="1"/>
</dbReference>
<gene>
    <name evidence="3" type="ORF">ASPCADRAFT_45960</name>
</gene>
<dbReference type="SUPFAM" id="SSF51182">
    <property type="entry name" value="RmlC-like cupins"/>
    <property type="match status" value="1"/>
</dbReference>
<accession>A0A1R3RT45</accession>
<evidence type="ECO:0000313" key="3">
    <source>
        <dbReference type="EMBL" id="OOF97630.1"/>
    </source>
</evidence>
<dbReference type="Gene3D" id="2.60.120.10">
    <property type="entry name" value="Jelly Rolls"/>
    <property type="match status" value="1"/>
</dbReference>
<keyword evidence="4" id="KW-1185">Reference proteome</keyword>
<dbReference type="CDD" id="cd02231">
    <property type="entry name" value="cupin_BLL6423-like"/>
    <property type="match status" value="1"/>
</dbReference>
<evidence type="ECO:0000259" key="2">
    <source>
        <dbReference type="Pfam" id="PF07883"/>
    </source>
</evidence>
<dbReference type="OMA" id="NWARMLY"/>
<proteinExistence type="predicted"/>